<dbReference type="EMBL" id="JACAZH010000003">
    <property type="protein sequence ID" value="KAF7373542.1"/>
    <property type="molecule type" value="Genomic_DNA"/>
</dbReference>
<evidence type="ECO:0000313" key="2">
    <source>
        <dbReference type="EMBL" id="KAF7373542.1"/>
    </source>
</evidence>
<dbReference type="Proteomes" id="UP000623467">
    <property type="component" value="Unassembled WGS sequence"/>
</dbReference>
<accession>A0A8H7DHN5</accession>
<name>A0A8H7DHN5_9AGAR</name>
<proteinExistence type="predicted"/>
<dbReference type="InterPro" id="IPR011009">
    <property type="entry name" value="Kinase-like_dom_sf"/>
</dbReference>
<comment type="caution">
    <text evidence="2">The sequence shown here is derived from an EMBL/GenBank/DDBJ whole genome shotgun (WGS) entry which is preliminary data.</text>
</comment>
<protein>
    <recommendedName>
        <fullName evidence="4">Alpha-type protein kinase domain-containing protein</fullName>
    </recommendedName>
</protein>
<feature type="compositionally biased region" description="Basic and acidic residues" evidence="1">
    <location>
        <begin position="76"/>
        <end position="85"/>
    </location>
</feature>
<feature type="region of interest" description="Disordered" evidence="1">
    <location>
        <begin position="76"/>
        <end position="120"/>
    </location>
</feature>
<feature type="compositionally biased region" description="Basic residues" evidence="1">
    <location>
        <begin position="303"/>
        <end position="321"/>
    </location>
</feature>
<reference evidence="2" key="1">
    <citation type="submission" date="2020-05" db="EMBL/GenBank/DDBJ databases">
        <title>Mycena genomes resolve the evolution of fungal bioluminescence.</title>
        <authorList>
            <person name="Tsai I.J."/>
        </authorList>
    </citation>
    <scope>NUCLEOTIDE SEQUENCE</scope>
    <source>
        <strain evidence="2">160909Yilan</strain>
    </source>
</reference>
<dbReference type="Gene3D" id="3.20.200.10">
    <property type="entry name" value="MHCK/EF2 kinase"/>
    <property type="match status" value="1"/>
</dbReference>
<dbReference type="AlphaFoldDB" id="A0A8H7DHN5"/>
<organism evidence="2 3">
    <name type="scientific">Mycena sanguinolenta</name>
    <dbReference type="NCBI Taxonomy" id="230812"/>
    <lineage>
        <taxon>Eukaryota</taxon>
        <taxon>Fungi</taxon>
        <taxon>Dikarya</taxon>
        <taxon>Basidiomycota</taxon>
        <taxon>Agaricomycotina</taxon>
        <taxon>Agaricomycetes</taxon>
        <taxon>Agaricomycetidae</taxon>
        <taxon>Agaricales</taxon>
        <taxon>Marasmiineae</taxon>
        <taxon>Mycenaceae</taxon>
        <taxon>Mycena</taxon>
    </lineage>
</organism>
<dbReference type="OrthoDB" id="3003188at2759"/>
<sequence>MAPVLCNDCGLEFKYMDAARKICFKCEKLDQCNGNKTEMTAVEALRQCSCCGLVYKYLPEGRLQCALCDRRAQSQMSSDDKENVPKTKKAVPDNTKSKSSASKTVISVDDDSDGSNSDIEELPNMTVLKAQVAQNKKAASGIRLTPKVKTESEELSVRTREFFKLRQNAKSQRSEAKTNNQLLFKVTINLQKPAGQKVGTRVPVQSRGFPFEDKMEHVFKTMVNMVQEPDGRWAKEYPNKTFQCNDVHFTFSGGMDIPANTLKKSAIANFVADITMLVPIELTLDAASSDSEGDLIDQILGSGKKRSKSSSKNHRNSKRVKVKQEESDVIIKPEPMESDDPLYRTQSVIRHKRGKTPSVRLNMTSPVTFTKEFLTNTLEKFSSTNEEFHGLRDLVGKITPSLGSHFQLSCDDKHYLARRFELAEFRFDHNQELEAARGELNRGHQLKLLLQTLNEKFGSTVPELSTYSTPDLFIATVREQNVVLGHLVCQERPEVAFNKVVEPELDILNAISHYSLFHTSSTQLFTKFKVAYGETSGCSSIFAPITHSMSSTSGLYDEGPEAIGSFQADHICSAFCVQFGLEPF</sequence>
<evidence type="ECO:0008006" key="4">
    <source>
        <dbReference type="Google" id="ProtNLM"/>
    </source>
</evidence>
<evidence type="ECO:0000256" key="1">
    <source>
        <dbReference type="SAM" id="MobiDB-lite"/>
    </source>
</evidence>
<feature type="compositionally biased region" description="Acidic residues" evidence="1">
    <location>
        <begin position="108"/>
        <end position="120"/>
    </location>
</feature>
<keyword evidence="3" id="KW-1185">Reference proteome</keyword>
<feature type="region of interest" description="Disordered" evidence="1">
    <location>
        <begin position="300"/>
        <end position="326"/>
    </location>
</feature>
<evidence type="ECO:0000313" key="3">
    <source>
        <dbReference type="Proteomes" id="UP000623467"/>
    </source>
</evidence>
<gene>
    <name evidence="2" type="ORF">MSAN_00564600</name>
</gene>
<dbReference type="SUPFAM" id="SSF56112">
    <property type="entry name" value="Protein kinase-like (PK-like)"/>
    <property type="match status" value="1"/>
</dbReference>